<dbReference type="PANTHER" id="PTHR33710">
    <property type="entry name" value="BNAC02G09200D PROTEIN"/>
    <property type="match status" value="1"/>
</dbReference>
<name>A0A1Q3CTY9_CEPFO</name>
<dbReference type="SUPFAM" id="SSF56219">
    <property type="entry name" value="DNase I-like"/>
    <property type="match status" value="1"/>
</dbReference>
<evidence type="ECO:0008006" key="3">
    <source>
        <dbReference type="Google" id="ProtNLM"/>
    </source>
</evidence>
<dbReference type="InterPro" id="IPR036691">
    <property type="entry name" value="Endo/exonu/phosph_ase_sf"/>
</dbReference>
<accession>A0A1Q3CTY9</accession>
<sequence>CNFLDLGFSGPHFTWMNYSRLDKFMSNTSWKETFPNARVVHVTRTHSDHHPILLNTMASMPLITKPS</sequence>
<dbReference type="PANTHER" id="PTHR33710:SF71">
    <property type="entry name" value="ENDONUCLEASE_EXONUCLEASE_PHOSPHATASE DOMAIN-CONTAINING PROTEIN"/>
    <property type="match status" value="1"/>
</dbReference>
<organism evidence="1 2">
    <name type="scientific">Cephalotus follicularis</name>
    <name type="common">Albany pitcher plant</name>
    <dbReference type="NCBI Taxonomy" id="3775"/>
    <lineage>
        <taxon>Eukaryota</taxon>
        <taxon>Viridiplantae</taxon>
        <taxon>Streptophyta</taxon>
        <taxon>Embryophyta</taxon>
        <taxon>Tracheophyta</taxon>
        <taxon>Spermatophyta</taxon>
        <taxon>Magnoliopsida</taxon>
        <taxon>eudicotyledons</taxon>
        <taxon>Gunneridae</taxon>
        <taxon>Pentapetalae</taxon>
        <taxon>rosids</taxon>
        <taxon>fabids</taxon>
        <taxon>Oxalidales</taxon>
        <taxon>Cephalotaceae</taxon>
        <taxon>Cephalotus</taxon>
    </lineage>
</organism>
<dbReference type="OrthoDB" id="1750221at2759"/>
<comment type="caution">
    <text evidence="1">The sequence shown here is derived from an EMBL/GenBank/DDBJ whole genome shotgun (WGS) entry which is preliminary data.</text>
</comment>
<feature type="non-terminal residue" evidence="1">
    <location>
        <position position="1"/>
    </location>
</feature>
<keyword evidence="2" id="KW-1185">Reference proteome</keyword>
<reference evidence="2" key="1">
    <citation type="submission" date="2016-04" db="EMBL/GenBank/DDBJ databases">
        <title>Cephalotus genome sequencing.</title>
        <authorList>
            <person name="Fukushima K."/>
            <person name="Hasebe M."/>
            <person name="Fang X."/>
        </authorList>
    </citation>
    <scope>NUCLEOTIDE SEQUENCE [LARGE SCALE GENOMIC DNA]</scope>
    <source>
        <strain evidence="2">cv. St1</strain>
    </source>
</reference>
<dbReference type="Proteomes" id="UP000187406">
    <property type="component" value="Unassembled WGS sequence"/>
</dbReference>
<proteinExistence type="predicted"/>
<protein>
    <recommendedName>
        <fullName evidence="3">Exo_endo_phos domain-containing protein</fullName>
    </recommendedName>
</protein>
<gene>
    <name evidence="1" type="ORF">CFOL_v3_27091</name>
</gene>
<dbReference type="STRING" id="3775.A0A1Q3CTY9"/>
<dbReference type="Gene3D" id="3.60.10.10">
    <property type="entry name" value="Endonuclease/exonuclease/phosphatase"/>
    <property type="match status" value="1"/>
</dbReference>
<dbReference type="AlphaFoldDB" id="A0A1Q3CTY9"/>
<dbReference type="InParanoid" id="A0A1Q3CTY9"/>
<dbReference type="EMBL" id="BDDD01002954">
    <property type="protein sequence ID" value="GAV83645.1"/>
    <property type="molecule type" value="Genomic_DNA"/>
</dbReference>
<evidence type="ECO:0000313" key="2">
    <source>
        <dbReference type="Proteomes" id="UP000187406"/>
    </source>
</evidence>
<evidence type="ECO:0000313" key="1">
    <source>
        <dbReference type="EMBL" id="GAV83645.1"/>
    </source>
</evidence>